<feature type="domain" description="PhoU" evidence="9">
    <location>
        <begin position="123"/>
        <end position="208"/>
    </location>
</feature>
<dbReference type="InterPro" id="IPR028366">
    <property type="entry name" value="PhoU"/>
</dbReference>
<comment type="subunit">
    <text evidence="3 8">Homodimer.</text>
</comment>
<comment type="function">
    <text evidence="7 8">Plays a role in the regulation of phosphate uptake.</text>
</comment>
<evidence type="ECO:0000256" key="5">
    <source>
        <dbReference type="ARBA" id="ARBA00022490"/>
    </source>
</evidence>
<dbReference type="GO" id="GO:0045936">
    <property type="term" value="P:negative regulation of phosphate metabolic process"/>
    <property type="evidence" value="ECO:0007669"/>
    <property type="project" value="InterPro"/>
</dbReference>
<dbReference type="GO" id="GO:0005737">
    <property type="term" value="C:cytoplasm"/>
    <property type="evidence" value="ECO:0007669"/>
    <property type="project" value="UniProtKB-SubCell"/>
</dbReference>
<dbReference type="GO" id="GO:0030643">
    <property type="term" value="P:intracellular phosphate ion homeostasis"/>
    <property type="evidence" value="ECO:0007669"/>
    <property type="project" value="InterPro"/>
</dbReference>
<dbReference type="RefSeq" id="WP_145265087.1">
    <property type="nucleotide sequence ID" value="NZ_CP036316.1"/>
</dbReference>
<evidence type="ECO:0000256" key="3">
    <source>
        <dbReference type="ARBA" id="ARBA00011738"/>
    </source>
</evidence>
<dbReference type="Proteomes" id="UP000319976">
    <property type="component" value="Chromosome"/>
</dbReference>
<name>A0A517TCV0_9PLAN</name>
<feature type="domain" description="PhoU" evidence="9">
    <location>
        <begin position="15"/>
        <end position="107"/>
    </location>
</feature>
<dbReference type="InterPro" id="IPR038078">
    <property type="entry name" value="PhoU-like_sf"/>
</dbReference>
<dbReference type="InterPro" id="IPR026022">
    <property type="entry name" value="PhoU_dom"/>
</dbReference>
<evidence type="ECO:0000256" key="4">
    <source>
        <dbReference type="ARBA" id="ARBA00022448"/>
    </source>
</evidence>
<keyword evidence="6 8" id="KW-0592">Phosphate transport</keyword>
<dbReference type="Gene3D" id="1.20.58.220">
    <property type="entry name" value="Phosphate transport system protein phou homolog 2, domain 2"/>
    <property type="match status" value="1"/>
</dbReference>
<keyword evidence="11" id="KW-1185">Reference proteome</keyword>
<accession>A0A517TCV0</accession>
<evidence type="ECO:0000256" key="8">
    <source>
        <dbReference type="PIRNR" id="PIRNR003107"/>
    </source>
</evidence>
<evidence type="ECO:0000259" key="9">
    <source>
        <dbReference type="Pfam" id="PF01895"/>
    </source>
</evidence>
<dbReference type="OrthoDB" id="9814256at2"/>
<dbReference type="GO" id="GO:0006817">
    <property type="term" value="P:phosphate ion transport"/>
    <property type="evidence" value="ECO:0007669"/>
    <property type="project" value="UniProtKB-KW"/>
</dbReference>
<gene>
    <name evidence="10" type="ORF">V22_34570</name>
</gene>
<dbReference type="AlphaFoldDB" id="A0A517TCV0"/>
<evidence type="ECO:0000313" key="11">
    <source>
        <dbReference type="Proteomes" id="UP000319976"/>
    </source>
</evidence>
<keyword evidence="4 8" id="KW-0813">Transport</keyword>
<evidence type="ECO:0000256" key="2">
    <source>
        <dbReference type="ARBA" id="ARBA00008107"/>
    </source>
</evidence>
<dbReference type="PANTHER" id="PTHR42930">
    <property type="entry name" value="PHOSPHATE-SPECIFIC TRANSPORT SYSTEM ACCESSORY PROTEIN PHOU"/>
    <property type="match status" value="1"/>
</dbReference>
<sequence length="225" mass="25314">MSILSEKIDVFHSDLSSMSKIVQDMLHDVVQQLNLLPGDSRHKKIASDLKQKDEIVDRLDVEIGDRCYKLLALQQPVSIDLRQLVSGIKIVGHLERVGDLSVSISKRLSSISTKGATTAPKLIQEMALTIQTMLDEVVRAYDESDVATAKAIRAEDEVIDDLHRRMIQEIISEIQSDPSQVEVLLYQSSISRKFERIADHIVHIAEEVVFLVEGRVLRHDSVVKV</sequence>
<dbReference type="PIRSF" id="PIRSF003107">
    <property type="entry name" value="PhoU"/>
    <property type="match status" value="1"/>
</dbReference>
<evidence type="ECO:0000256" key="6">
    <source>
        <dbReference type="ARBA" id="ARBA00022592"/>
    </source>
</evidence>
<proteinExistence type="inferred from homology"/>
<comment type="similarity">
    <text evidence="2 8">Belongs to the PhoU family.</text>
</comment>
<dbReference type="NCBIfam" id="TIGR02135">
    <property type="entry name" value="phoU_full"/>
    <property type="match status" value="1"/>
</dbReference>
<reference evidence="10 11" key="1">
    <citation type="submission" date="2019-02" db="EMBL/GenBank/DDBJ databases">
        <title>Deep-cultivation of Planctomycetes and their phenomic and genomic characterization uncovers novel biology.</title>
        <authorList>
            <person name="Wiegand S."/>
            <person name="Jogler M."/>
            <person name="Boedeker C."/>
            <person name="Pinto D."/>
            <person name="Vollmers J."/>
            <person name="Rivas-Marin E."/>
            <person name="Kohn T."/>
            <person name="Peeters S.H."/>
            <person name="Heuer A."/>
            <person name="Rast P."/>
            <person name="Oberbeckmann S."/>
            <person name="Bunk B."/>
            <person name="Jeske O."/>
            <person name="Meyerdierks A."/>
            <person name="Storesund J.E."/>
            <person name="Kallscheuer N."/>
            <person name="Luecker S."/>
            <person name="Lage O.M."/>
            <person name="Pohl T."/>
            <person name="Merkel B.J."/>
            <person name="Hornburger P."/>
            <person name="Mueller R.-W."/>
            <person name="Bruemmer F."/>
            <person name="Labrenz M."/>
            <person name="Spormann A.M."/>
            <person name="Op den Camp H."/>
            <person name="Overmann J."/>
            <person name="Amann R."/>
            <person name="Jetten M.S.M."/>
            <person name="Mascher T."/>
            <person name="Medema M.H."/>
            <person name="Devos D.P."/>
            <person name="Kaster A.-K."/>
            <person name="Ovreas L."/>
            <person name="Rohde M."/>
            <person name="Galperin M.Y."/>
            <person name="Jogler C."/>
        </authorList>
    </citation>
    <scope>NUCLEOTIDE SEQUENCE [LARGE SCALE GENOMIC DNA]</scope>
    <source>
        <strain evidence="10 11">V22</strain>
    </source>
</reference>
<organism evidence="10 11">
    <name type="scientific">Calycomorphotria hydatis</name>
    <dbReference type="NCBI Taxonomy" id="2528027"/>
    <lineage>
        <taxon>Bacteria</taxon>
        <taxon>Pseudomonadati</taxon>
        <taxon>Planctomycetota</taxon>
        <taxon>Planctomycetia</taxon>
        <taxon>Planctomycetales</taxon>
        <taxon>Planctomycetaceae</taxon>
        <taxon>Calycomorphotria</taxon>
    </lineage>
</organism>
<dbReference type="EMBL" id="CP036316">
    <property type="protein sequence ID" value="QDT66192.1"/>
    <property type="molecule type" value="Genomic_DNA"/>
</dbReference>
<protein>
    <recommendedName>
        <fullName evidence="8">Phosphate-specific transport system accessory protein PhoU</fullName>
    </recommendedName>
</protein>
<dbReference type="SUPFAM" id="SSF109755">
    <property type="entry name" value="PhoU-like"/>
    <property type="match status" value="1"/>
</dbReference>
<evidence type="ECO:0000256" key="1">
    <source>
        <dbReference type="ARBA" id="ARBA00004496"/>
    </source>
</evidence>
<evidence type="ECO:0000256" key="7">
    <source>
        <dbReference type="ARBA" id="ARBA00056181"/>
    </source>
</evidence>
<dbReference type="KEGG" id="chya:V22_34570"/>
<dbReference type="Pfam" id="PF01895">
    <property type="entry name" value="PhoU"/>
    <property type="match status" value="2"/>
</dbReference>
<dbReference type="PANTHER" id="PTHR42930:SF3">
    <property type="entry name" value="PHOSPHATE-SPECIFIC TRANSPORT SYSTEM ACCESSORY PROTEIN PHOU"/>
    <property type="match status" value="1"/>
</dbReference>
<comment type="subcellular location">
    <subcellularLocation>
        <location evidence="1 8">Cytoplasm</location>
    </subcellularLocation>
</comment>
<evidence type="ECO:0000313" key="10">
    <source>
        <dbReference type="EMBL" id="QDT66192.1"/>
    </source>
</evidence>
<dbReference type="FunFam" id="1.20.58.220:FF:000004">
    <property type="entry name" value="Phosphate-specific transport system accessory protein PhoU"/>
    <property type="match status" value="1"/>
</dbReference>
<keyword evidence="5 8" id="KW-0963">Cytoplasm</keyword>